<name>A0A4Y2FGX3_ARAVE</name>
<proteinExistence type="predicted"/>
<comment type="caution">
    <text evidence="1">The sequence shown here is derived from an EMBL/GenBank/DDBJ whole genome shotgun (WGS) entry which is preliminary data.</text>
</comment>
<organism evidence="1 2">
    <name type="scientific">Araneus ventricosus</name>
    <name type="common">Orbweaver spider</name>
    <name type="synonym">Epeira ventricosa</name>
    <dbReference type="NCBI Taxonomy" id="182803"/>
    <lineage>
        <taxon>Eukaryota</taxon>
        <taxon>Metazoa</taxon>
        <taxon>Ecdysozoa</taxon>
        <taxon>Arthropoda</taxon>
        <taxon>Chelicerata</taxon>
        <taxon>Arachnida</taxon>
        <taxon>Araneae</taxon>
        <taxon>Araneomorphae</taxon>
        <taxon>Entelegynae</taxon>
        <taxon>Araneoidea</taxon>
        <taxon>Araneidae</taxon>
        <taxon>Araneus</taxon>
    </lineage>
</organism>
<evidence type="ECO:0000313" key="2">
    <source>
        <dbReference type="Proteomes" id="UP000499080"/>
    </source>
</evidence>
<sequence length="108" mass="12299">MRKTTPHRETVVSEMQGFMSNPCRQICLQDHSCEQARETDSGCLCSPVFTSFLEFYNPLPVTPRFCSSISDCCDAHARHSDSFVRPERAFISLSNKSILIMNRKNMSC</sequence>
<dbReference type="Proteomes" id="UP000499080">
    <property type="component" value="Unassembled WGS sequence"/>
</dbReference>
<reference evidence="1 2" key="1">
    <citation type="journal article" date="2019" name="Sci. Rep.">
        <title>Orb-weaving spider Araneus ventricosus genome elucidates the spidroin gene catalogue.</title>
        <authorList>
            <person name="Kono N."/>
            <person name="Nakamura H."/>
            <person name="Ohtoshi R."/>
            <person name="Moran D.A.P."/>
            <person name="Shinohara A."/>
            <person name="Yoshida Y."/>
            <person name="Fujiwara M."/>
            <person name="Mori M."/>
            <person name="Tomita M."/>
            <person name="Arakawa K."/>
        </authorList>
    </citation>
    <scope>NUCLEOTIDE SEQUENCE [LARGE SCALE GENOMIC DNA]</scope>
</reference>
<protein>
    <submittedName>
        <fullName evidence="1">Uncharacterized protein</fullName>
    </submittedName>
</protein>
<dbReference type="AlphaFoldDB" id="A0A4Y2FGX3"/>
<gene>
    <name evidence="1" type="ORF">AVEN_183543_1</name>
</gene>
<evidence type="ECO:0000313" key="1">
    <source>
        <dbReference type="EMBL" id="GBM40227.1"/>
    </source>
</evidence>
<dbReference type="EMBL" id="BGPR01000922">
    <property type="protein sequence ID" value="GBM40227.1"/>
    <property type="molecule type" value="Genomic_DNA"/>
</dbReference>
<accession>A0A4Y2FGX3</accession>
<keyword evidence="2" id="KW-1185">Reference proteome</keyword>